<proteinExistence type="predicted"/>
<keyword evidence="2" id="KW-1185">Reference proteome</keyword>
<evidence type="ECO:0000313" key="2">
    <source>
        <dbReference type="Proteomes" id="UP000700596"/>
    </source>
</evidence>
<comment type="caution">
    <text evidence="1">The sequence shown here is derived from an EMBL/GenBank/DDBJ whole genome shotgun (WGS) entry which is preliminary data.</text>
</comment>
<sequence>MYQHLFTVASPFLEEVITKTTDEVEKAWDKPKRDTMLVIPILPPRATSKTFNLTLPNSRSYLQHVSNLPQTKANTAIQPSLSLPTKLGGLVKQIERFTDLYFNLAALENDIKNSLILDPTTISTVESLCLTLAEAIFDLFTTVGEAYNDNPEQLSICSGLSKQIAGIFKKVEVASKITVYQPMQARSRLCAELRHLDLTFFVNSKGLLQCRELNQEVDPNQDAGTLYGFQSKIVLRDIGTGEHRSIITSLG</sequence>
<reference evidence="1" key="1">
    <citation type="journal article" date="2021" name="Nat. Commun.">
        <title>Genetic determinants of endophytism in the Arabidopsis root mycobiome.</title>
        <authorList>
            <person name="Mesny F."/>
            <person name="Miyauchi S."/>
            <person name="Thiergart T."/>
            <person name="Pickel B."/>
            <person name="Atanasova L."/>
            <person name="Karlsson M."/>
            <person name="Huettel B."/>
            <person name="Barry K.W."/>
            <person name="Haridas S."/>
            <person name="Chen C."/>
            <person name="Bauer D."/>
            <person name="Andreopoulos W."/>
            <person name="Pangilinan J."/>
            <person name="LaButti K."/>
            <person name="Riley R."/>
            <person name="Lipzen A."/>
            <person name="Clum A."/>
            <person name="Drula E."/>
            <person name="Henrissat B."/>
            <person name="Kohler A."/>
            <person name="Grigoriev I.V."/>
            <person name="Martin F.M."/>
            <person name="Hacquard S."/>
        </authorList>
    </citation>
    <scope>NUCLEOTIDE SEQUENCE</scope>
    <source>
        <strain evidence="1">MPI-CAGE-CH-0243</strain>
    </source>
</reference>
<name>A0A9P9CW69_9PLEO</name>
<evidence type="ECO:0000313" key="1">
    <source>
        <dbReference type="EMBL" id="KAH7108705.1"/>
    </source>
</evidence>
<dbReference type="OrthoDB" id="3182339at2759"/>
<accession>A0A9P9CW69</accession>
<dbReference type="EMBL" id="JAGMWT010000037">
    <property type="protein sequence ID" value="KAH7108705.1"/>
    <property type="molecule type" value="Genomic_DNA"/>
</dbReference>
<dbReference type="Proteomes" id="UP000700596">
    <property type="component" value="Unassembled WGS sequence"/>
</dbReference>
<organism evidence="1 2">
    <name type="scientific">Dendryphion nanum</name>
    <dbReference type="NCBI Taxonomy" id="256645"/>
    <lineage>
        <taxon>Eukaryota</taxon>
        <taxon>Fungi</taxon>
        <taxon>Dikarya</taxon>
        <taxon>Ascomycota</taxon>
        <taxon>Pezizomycotina</taxon>
        <taxon>Dothideomycetes</taxon>
        <taxon>Pleosporomycetidae</taxon>
        <taxon>Pleosporales</taxon>
        <taxon>Torulaceae</taxon>
        <taxon>Dendryphion</taxon>
    </lineage>
</organism>
<dbReference type="AlphaFoldDB" id="A0A9P9CW69"/>
<protein>
    <submittedName>
        <fullName evidence="1">Uncharacterized protein</fullName>
    </submittedName>
</protein>
<gene>
    <name evidence="1" type="ORF">B0J11DRAFT_586826</name>
</gene>